<proteinExistence type="predicted"/>
<keyword evidence="1" id="KW-1133">Transmembrane helix</keyword>
<accession>A0ABS3NM96</accession>
<name>A0ABS3NM96_9GAMM</name>
<keyword evidence="3" id="KW-1185">Reference proteome</keyword>
<evidence type="ECO:0000313" key="2">
    <source>
        <dbReference type="EMBL" id="MBO1530529.1"/>
    </source>
</evidence>
<evidence type="ECO:0000256" key="1">
    <source>
        <dbReference type="SAM" id="Phobius"/>
    </source>
</evidence>
<dbReference type="Proteomes" id="UP000664554">
    <property type="component" value="Unassembled WGS sequence"/>
</dbReference>
<dbReference type="InterPro" id="IPR010649">
    <property type="entry name" value="NapE_TorE"/>
</dbReference>
<dbReference type="Pfam" id="PF06796">
    <property type="entry name" value="NapE"/>
    <property type="match status" value="1"/>
</dbReference>
<evidence type="ECO:0000313" key="3">
    <source>
        <dbReference type="Proteomes" id="UP000664554"/>
    </source>
</evidence>
<organism evidence="2 3">
    <name type="scientific">Psychrobacter coccoides</name>
    <dbReference type="NCBI Taxonomy" id="2818440"/>
    <lineage>
        <taxon>Bacteria</taxon>
        <taxon>Pseudomonadati</taxon>
        <taxon>Pseudomonadota</taxon>
        <taxon>Gammaproteobacteria</taxon>
        <taxon>Moraxellales</taxon>
        <taxon>Moraxellaceae</taxon>
        <taxon>Psychrobacter</taxon>
    </lineage>
</organism>
<keyword evidence="1" id="KW-0812">Transmembrane</keyword>
<gene>
    <name evidence="2" type="ORF">J3492_04800</name>
</gene>
<feature type="transmembrane region" description="Helical" evidence="1">
    <location>
        <begin position="12"/>
        <end position="41"/>
    </location>
</feature>
<sequence>MQHKEQQPIKHQWLSALIMSFIALPIIAGLFLAAYGFIVWFGQMLFWGPPS</sequence>
<dbReference type="EMBL" id="JAGBKM010000006">
    <property type="protein sequence ID" value="MBO1530529.1"/>
    <property type="molecule type" value="Genomic_DNA"/>
</dbReference>
<evidence type="ECO:0008006" key="4">
    <source>
        <dbReference type="Google" id="ProtNLM"/>
    </source>
</evidence>
<protein>
    <recommendedName>
        <fullName evidence="4">Periplasmic nitrate reductase subunit NapE</fullName>
    </recommendedName>
</protein>
<reference evidence="2 3" key="1">
    <citation type="submission" date="2021-03" db="EMBL/GenBank/DDBJ databases">
        <authorList>
            <person name="Shang D.-D."/>
            <person name="Du Z.-J."/>
            <person name="Chen G.-J."/>
        </authorList>
    </citation>
    <scope>NUCLEOTIDE SEQUENCE [LARGE SCALE GENOMIC DNA]</scope>
    <source>
        <strain evidence="2 3">F1192</strain>
    </source>
</reference>
<comment type="caution">
    <text evidence="2">The sequence shown here is derived from an EMBL/GenBank/DDBJ whole genome shotgun (WGS) entry which is preliminary data.</text>
</comment>
<keyword evidence="1" id="KW-0472">Membrane</keyword>